<reference evidence="1" key="1">
    <citation type="journal article" date="2014" name="Front. Microbiol.">
        <title>High frequency of phylogenetically diverse reductive dehalogenase-homologous genes in deep subseafloor sedimentary metagenomes.</title>
        <authorList>
            <person name="Kawai M."/>
            <person name="Futagami T."/>
            <person name="Toyoda A."/>
            <person name="Takaki Y."/>
            <person name="Nishi S."/>
            <person name="Hori S."/>
            <person name="Arai W."/>
            <person name="Tsubouchi T."/>
            <person name="Morono Y."/>
            <person name="Uchiyama I."/>
            <person name="Ito T."/>
            <person name="Fujiyama A."/>
            <person name="Inagaki F."/>
            <person name="Takami H."/>
        </authorList>
    </citation>
    <scope>NUCLEOTIDE SEQUENCE</scope>
    <source>
        <strain evidence="1">Expedition CK06-06</strain>
    </source>
</reference>
<dbReference type="AlphaFoldDB" id="X1PHB8"/>
<feature type="non-terminal residue" evidence="1">
    <location>
        <position position="163"/>
    </location>
</feature>
<name>X1PHB8_9ZZZZ</name>
<gene>
    <name evidence="1" type="ORF">S06H3_61820</name>
</gene>
<evidence type="ECO:0000313" key="1">
    <source>
        <dbReference type="EMBL" id="GAI55692.1"/>
    </source>
</evidence>
<dbReference type="EMBL" id="BARV01040612">
    <property type="protein sequence ID" value="GAI55692.1"/>
    <property type="molecule type" value="Genomic_DNA"/>
</dbReference>
<protein>
    <submittedName>
        <fullName evidence="1">Uncharacterized protein</fullName>
    </submittedName>
</protein>
<accession>X1PHB8</accession>
<feature type="non-terminal residue" evidence="1">
    <location>
        <position position="1"/>
    </location>
</feature>
<organism evidence="1">
    <name type="scientific">marine sediment metagenome</name>
    <dbReference type="NCBI Taxonomy" id="412755"/>
    <lineage>
        <taxon>unclassified sequences</taxon>
        <taxon>metagenomes</taxon>
        <taxon>ecological metagenomes</taxon>
    </lineage>
</organism>
<comment type="caution">
    <text evidence="1">The sequence shown here is derived from an EMBL/GenBank/DDBJ whole genome shotgun (WGS) entry which is preliminary data.</text>
</comment>
<sequence length="163" mass="18541">DDGEAGSPIIISKHLQALHEKGIKVIGYFVEKNPELYERLNVNTSGFSFPVFVKKGDFRNYVEEIGEFSKTHTVFVYLDPIKTSHLVFNVLESVYNNLSQGQSVETLINFLSTGFLRAVRGLRNNIIENDVLKKNHALVKKWDSIAGGTYWHDIVFPTTFKPH</sequence>
<proteinExistence type="predicted"/>